<dbReference type="SUPFAM" id="SSF46894">
    <property type="entry name" value="C-terminal effector domain of the bipartite response regulators"/>
    <property type="match status" value="1"/>
</dbReference>
<dbReference type="InterPro" id="IPR001867">
    <property type="entry name" value="OmpR/PhoB-type_DNA-bd"/>
</dbReference>
<name>A0ABU9DQJ5_9BACL</name>
<evidence type="ECO:0000259" key="7">
    <source>
        <dbReference type="PROSITE" id="PS50110"/>
    </source>
</evidence>
<feature type="domain" description="Response regulatory" evidence="7">
    <location>
        <begin position="3"/>
        <end position="117"/>
    </location>
</feature>
<dbReference type="Pfam" id="PF00072">
    <property type="entry name" value="Response_reg"/>
    <property type="match status" value="1"/>
</dbReference>
<evidence type="ECO:0000313" key="8">
    <source>
        <dbReference type="EMBL" id="MEK8130516.1"/>
    </source>
</evidence>
<dbReference type="InterPro" id="IPR011990">
    <property type="entry name" value="TPR-like_helical_dom_sf"/>
</dbReference>
<dbReference type="InterPro" id="IPR016032">
    <property type="entry name" value="Sig_transdc_resp-reg_C-effctor"/>
</dbReference>
<dbReference type="SUPFAM" id="SSF48452">
    <property type="entry name" value="TPR-like"/>
    <property type="match status" value="1"/>
</dbReference>
<evidence type="ECO:0000256" key="3">
    <source>
        <dbReference type="ARBA" id="ARBA00023015"/>
    </source>
</evidence>
<dbReference type="InterPro" id="IPR051677">
    <property type="entry name" value="AfsR-DnrI-RedD_regulator"/>
</dbReference>
<feature type="modified residue" description="4-aspartylphosphate" evidence="6">
    <location>
        <position position="54"/>
    </location>
</feature>
<evidence type="ECO:0000256" key="4">
    <source>
        <dbReference type="ARBA" id="ARBA00023125"/>
    </source>
</evidence>
<evidence type="ECO:0000256" key="5">
    <source>
        <dbReference type="ARBA" id="ARBA00023163"/>
    </source>
</evidence>
<dbReference type="Gene3D" id="1.10.10.10">
    <property type="entry name" value="Winged helix-like DNA-binding domain superfamily/Winged helix DNA-binding domain"/>
    <property type="match status" value="1"/>
</dbReference>
<dbReference type="SMART" id="SM00448">
    <property type="entry name" value="REC"/>
    <property type="match status" value="1"/>
</dbReference>
<sequence>MFRAVIVEDEKPILDLMKVILGRNPHYHIVGAFTSPLEALECVPGLRPDVAFIDVEMPRMNGVELSHKLREQLIPLQIVFTTAYKHYALEAFDVQALDYVLKPVTPAAIERVTQRLQARSPSGGLQSSKEEVMPFIRCFGPFEVRNSEGKLVHFPTRKTEELLAYFLCHPGQEISKWHLADMLWPETLGDRSLHSLHNTIYRLKKVLKEQGILIQIQKTNDGYMLDAMDHTYDVLELSKHDFTLRSSLPPIVLAEALSSQYRGPLLEKKPYLWKSALEERYGKQFAALLRVLIGADLAGEDWSKAEQRLRHYLIIHPLDEEMNRTLLDLYVRLGETDKVIRHYQIFEEAYRKEIGLDPPQAFRDRVSLYMQ</sequence>
<protein>
    <submittedName>
        <fullName evidence="8">Response regulator</fullName>
    </submittedName>
</protein>
<dbReference type="SMART" id="SM00862">
    <property type="entry name" value="Trans_reg_C"/>
    <property type="match status" value="1"/>
</dbReference>
<dbReference type="Pfam" id="PF03704">
    <property type="entry name" value="BTAD"/>
    <property type="match status" value="1"/>
</dbReference>
<keyword evidence="5" id="KW-0804">Transcription</keyword>
<proteinExistence type="inferred from homology"/>
<gene>
    <name evidence="8" type="ORF">WMW72_21660</name>
</gene>
<dbReference type="InterPro" id="IPR001789">
    <property type="entry name" value="Sig_transdc_resp-reg_receiver"/>
</dbReference>
<accession>A0ABU9DQJ5</accession>
<comment type="similarity">
    <text evidence="1">Belongs to the AfsR/DnrI/RedD regulatory family.</text>
</comment>
<dbReference type="PROSITE" id="PS50110">
    <property type="entry name" value="RESPONSE_REGULATORY"/>
    <property type="match status" value="1"/>
</dbReference>
<dbReference type="InterPro" id="IPR011006">
    <property type="entry name" value="CheY-like_superfamily"/>
</dbReference>
<evidence type="ECO:0000313" key="9">
    <source>
        <dbReference type="Proteomes" id="UP001469365"/>
    </source>
</evidence>
<comment type="caution">
    <text evidence="8">The sequence shown here is derived from an EMBL/GenBank/DDBJ whole genome shotgun (WGS) entry which is preliminary data.</text>
</comment>
<dbReference type="EMBL" id="JBBPCC010000015">
    <property type="protein sequence ID" value="MEK8130516.1"/>
    <property type="molecule type" value="Genomic_DNA"/>
</dbReference>
<dbReference type="InterPro" id="IPR036388">
    <property type="entry name" value="WH-like_DNA-bd_sf"/>
</dbReference>
<dbReference type="Gene3D" id="3.40.50.2300">
    <property type="match status" value="1"/>
</dbReference>
<dbReference type="Proteomes" id="UP001469365">
    <property type="component" value="Unassembled WGS sequence"/>
</dbReference>
<keyword evidence="9" id="KW-1185">Reference proteome</keyword>
<keyword evidence="6" id="KW-0597">Phosphoprotein</keyword>
<reference evidence="8 9" key="1">
    <citation type="submission" date="2024-04" db="EMBL/GenBank/DDBJ databases">
        <title>draft genome sequnece of Paenibacillus filicis.</title>
        <authorList>
            <person name="Kim D.-U."/>
        </authorList>
    </citation>
    <scope>NUCLEOTIDE SEQUENCE [LARGE SCALE GENOMIC DNA]</scope>
    <source>
        <strain evidence="8 9">KACC14197</strain>
    </source>
</reference>
<dbReference type="InterPro" id="IPR005158">
    <property type="entry name" value="BTAD"/>
</dbReference>
<keyword evidence="4" id="KW-0238">DNA-binding</keyword>
<evidence type="ECO:0000256" key="6">
    <source>
        <dbReference type="PROSITE-ProRule" id="PRU00169"/>
    </source>
</evidence>
<keyword evidence="2" id="KW-0902">Two-component regulatory system</keyword>
<dbReference type="SMART" id="SM01043">
    <property type="entry name" value="BTAD"/>
    <property type="match status" value="1"/>
</dbReference>
<dbReference type="Gene3D" id="1.25.40.10">
    <property type="entry name" value="Tetratricopeptide repeat domain"/>
    <property type="match status" value="1"/>
</dbReference>
<dbReference type="RefSeq" id="WP_341417653.1">
    <property type="nucleotide sequence ID" value="NZ_JBBPCC010000015.1"/>
</dbReference>
<organism evidence="8 9">
    <name type="scientific">Paenibacillus filicis</name>
    <dbReference type="NCBI Taxonomy" id="669464"/>
    <lineage>
        <taxon>Bacteria</taxon>
        <taxon>Bacillati</taxon>
        <taxon>Bacillota</taxon>
        <taxon>Bacilli</taxon>
        <taxon>Bacillales</taxon>
        <taxon>Paenibacillaceae</taxon>
        <taxon>Paenibacillus</taxon>
    </lineage>
</organism>
<evidence type="ECO:0000256" key="2">
    <source>
        <dbReference type="ARBA" id="ARBA00023012"/>
    </source>
</evidence>
<dbReference type="Pfam" id="PF00486">
    <property type="entry name" value="Trans_reg_C"/>
    <property type="match status" value="1"/>
</dbReference>
<dbReference type="PANTHER" id="PTHR35807">
    <property type="entry name" value="TRANSCRIPTIONAL REGULATOR REDD-RELATED"/>
    <property type="match status" value="1"/>
</dbReference>
<evidence type="ECO:0000256" key="1">
    <source>
        <dbReference type="ARBA" id="ARBA00005820"/>
    </source>
</evidence>
<keyword evidence="3" id="KW-0805">Transcription regulation</keyword>
<dbReference type="SUPFAM" id="SSF52172">
    <property type="entry name" value="CheY-like"/>
    <property type="match status" value="1"/>
</dbReference>